<dbReference type="Proteomes" id="UP000050424">
    <property type="component" value="Unassembled WGS sequence"/>
</dbReference>
<comment type="caution">
    <text evidence="2">The sequence shown here is derived from an EMBL/GenBank/DDBJ whole genome shotgun (WGS) entry which is preliminary data.</text>
</comment>
<sequence length="504" mass="56039">MARPSSTAASHILKFSQDIMAHLSPDSGPRANRPRLGKTGIDVKIDNHWSSKAYTSGSTINGHVIVNSHRDVPFDDLEILFTGTAYTRVDFVNQYATYASRPFMKLRMPIRAADFPNPRVFQAGRTYTIPFHFVVPHQLTLSACTHHVENSAVRDAHLRLPPTMGLWENNDQSPEMASIEYSIRAAVFRDTAEEGRIMPLENFHLLKVLPSLPEDAPLDISPKDERYHVSKTKTIRKNLFSAKQGKLSATAVQPSAIMLSADALRASESLMRINLDFDPASPDAVPPKINSVTAKLQATTFFSNAPMSHLPNMGARIKYETNPCLTYSTSTTLPISAIDTQTWELESLIQRRDSGYSSSAWPEEEASDSDGSHRRRNKKSAKSPNRQVSALNIPFTLPMGKNKFFLPSFHSCISGRAYFIHLTMSVGPMNTNINLSVPLQIGVENIYDLPQGDLPSFESAMAEAEQEAADSYFSPRLMHVPSMEFQETSTLPGYHDLQRPTAMA</sequence>
<dbReference type="InterPro" id="IPR014752">
    <property type="entry name" value="Arrestin-like_C"/>
</dbReference>
<protein>
    <recommendedName>
        <fullName evidence="4">Bul1 C-terminal domain-containing protein</fullName>
    </recommendedName>
</protein>
<organism evidence="2 3">
    <name type="scientific">Neonectria ditissima</name>
    <dbReference type="NCBI Taxonomy" id="78410"/>
    <lineage>
        <taxon>Eukaryota</taxon>
        <taxon>Fungi</taxon>
        <taxon>Dikarya</taxon>
        <taxon>Ascomycota</taxon>
        <taxon>Pezizomycotina</taxon>
        <taxon>Sordariomycetes</taxon>
        <taxon>Hypocreomycetidae</taxon>
        <taxon>Hypocreales</taxon>
        <taxon>Nectriaceae</taxon>
        <taxon>Neonectria</taxon>
    </lineage>
</organism>
<evidence type="ECO:0000313" key="3">
    <source>
        <dbReference type="Proteomes" id="UP000050424"/>
    </source>
</evidence>
<dbReference type="Gene3D" id="2.60.40.640">
    <property type="match status" value="1"/>
</dbReference>
<reference evidence="2 3" key="1">
    <citation type="submission" date="2015-09" db="EMBL/GenBank/DDBJ databases">
        <title>Draft genome of a European isolate of the apple canker pathogen Neonectria ditissima.</title>
        <authorList>
            <person name="Gomez-Cortecero A."/>
            <person name="Harrison R.J."/>
            <person name="Armitage A.D."/>
        </authorList>
    </citation>
    <scope>NUCLEOTIDE SEQUENCE [LARGE SCALE GENOMIC DNA]</scope>
    <source>
        <strain evidence="2 3">R09/05</strain>
    </source>
</reference>
<proteinExistence type="predicted"/>
<evidence type="ECO:0000256" key="1">
    <source>
        <dbReference type="SAM" id="MobiDB-lite"/>
    </source>
</evidence>
<dbReference type="STRING" id="78410.A0A0P7B9Z5"/>
<dbReference type="PANTHER" id="PTHR31904:SF1">
    <property type="entry name" value="BYPASS OF STOP CODON PROTEIN 5-RELATED"/>
    <property type="match status" value="1"/>
</dbReference>
<accession>A0A0P7B9Z5</accession>
<name>A0A0P7B9Z5_9HYPO</name>
<evidence type="ECO:0000313" key="2">
    <source>
        <dbReference type="EMBL" id="KPM43616.1"/>
    </source>
</evidence>
<dbReference type="AlphaFoldDB" id="A0A0P7B9Z5"/>
<dbReference type="PANTHER" id="PTHR31904">
    <property type="entry name" value="BYPASS OF STOP CODON PROTEIN 5-RELATED"/>
    <property type="match status" value="1"/>
</dbReference>
<dbReference type="EMBL" id="LKCW01000030">
    <property type="protein sequence ID" value="KPM43616.1"/>
    <property type="molecule type" value="Genomic_DNA"/>
</dbReference>
<evidence type="ECO:0008006" key="4">
    <source>
        <dbReference type="Google" id="ProtNLM"/>
    </source>
</evidence>
<gene>
    <name evidence="2" type="ORF">AK830_g2975</name>
</gene>
<keyword evidence="3" id="KW-1185">Reference proteome</keyword>
<dbReference type="InterPro" id="IPR039634">
    <property type="entry name" value="Bul1-like"/>
</dbReference>
<feature type="region of interest" description="Disordered" evidence="1">
    <location>
        <begin position="356"/>
        <end position="385"/>
    </location>
</feature>
<dbReference type="OrthoDB" id="2283785at2759"/>